<name>A0A6J8A6Z3_MYTCO</name>
<dbReference type="Gene3D" id="1.10.10.10">
    <property type="entry name" value="Winged helix-like DNA-binding domain superfamily/Winged helix DNA-binding domain"/>
    <property type="match status" value="1"/>
</dbReference>
<keyword evidence="2" id="KW-1185">Reference proteome</keyword>
<dbReference type="OrthoDB" id="5962960at2759"/>
<proteinExistence type="predicted"/>
<evidence type="ECO:0000313" key="1">
    <source>
        <dbReference type="EMBL" id="CAC5361826.1"/>
    </source>
</evidence>
<sequence length="969" mass="111185">MLIWNFLILEGELRGLGLETADDLSKVMKLRSFKCYWNRVYIVGPYFSGKSCLAKLLVGDVLPKERESTDGIWIYMGRAGMDVNGEEWIVLPKGKAVEEILVAMMMTLSTDECMDIANQTKRLNESEINPHNRQISMDGNNVGVLTVDNFPQSDVHTESIFESPPRENCDDHDYTFTACISDQNSQICDTANKSNFERKTTAADTESHALRICVAATNTSGLFPEENRTSDVNELEYSSSEMHPKKSSTSHFLSDECIPSEIQPKEIRSSELIFSEIYSPGVDKAQSIASTDTSAVGSITVETVLETKKSKDHYSVAGIRMPTVSSVKKRFQSSQKSNDYFDLTTKSESCTAIYIKKDRGQSNKSVREKFREKLMKEVADELSHDQLHEMVISSIREGKYKQKIIPIDIWDFGGQKDYYMTHQLFITSRGIFVLVFNGSLNLHKHMPDLSFLPGHFGKPTIAVYLLHWVNSILTYCKRSDDGFPKIVFVATHKDKIRKNFEKHKQKVMTVIQDIFESHAGLKHLEFKPLIFVNAMNEADPEIQALRQRLMDRAKEHPRWGEQMPTAWVPLELHLAKQVEKGVNILTMEQLQMFNSQNQPMVLTDKQLETFLKVQHSLGKLLYFDVANLRDFIIIAPGYLVEVLRSIVTEKQFWPKGKQLQSIFHTMEKTGALSRDDFDVLWKQQMFEHILSYKDFIIEVLVHLDVLVAERRTTNDLSTSPHKVSKFIVPSMITRSNNTNYLRTNCKIETSILLSYKFTEKVIPPAFPYRFIASFVDMWGVKMYKNKKRMLFSDLAVVEVDDKHDVAVQVIENRVIVSLIHAETKEHIVPTIATSVQECLTAAVHRISEFYSTLSADSSTTDKRSELHMVMPFEIEFGVHCKKTLCFFLHNKIPTATKWQCSEHKVYHDVSCLKLWFSEKIAYKLCDSLSQVNKYNIDYTAVIIRYPNIKHTVYVMKSEIPKLSDEHDLP</sequence>
<dbReference type="PANTHER" id="PTHR47679:SF2">
    <property type="entry name" value="C-TERMINAL OF ROC (COR) DOMAIN-CONTAINING PROTEIN"/>
    <property type="match status" value="1"/>
</dbReference>
<dbReference type="Pfam" id="PF08477">
    <property type="entry name" value="Roc"/>
    <property type="match status" value="1"/>
</dbReference>
<evidence type="ECO:0000313" key="2">
    <source>
        <dbReference type="Proteomes" id="UP000507470"/>
    </source>
</evidence>
<reference evidence="1 2" key="1">
    <citation type="submission" date="2020-06" db="EMBL/GenBank/DDBJ databases">
        <authorList>
            <person name="Li R."/>
            <person name="Bekaert M."/>
        </authorList>
    </citation>
    <scope>NUCLEOTIDE SEQUENCE [LARGE SCALE GENOMIC DNA]</scope>
    <source>
        <strain evidence="2">wild</strain>
    </source>
</reference>
<gene>
    <name evidence="1" type="ORF">MCOR_3798</name>
</gene>
<dbReference type="InterPro" id="IPR036388">
    <property type="entry name" value="WH-like_DNA-bd_sf"/>
</dbReference>
<accession>A0A6J8A6Z3</accession>
<dbReference type="PANTHER" id="PTHR47679">
    <property type="entry name" value="PROTEIN TORNADO 1"/>
    <property type="match status" value="1"/>
</dbReference>
<protein>
    <submittedName>
        <fullName evidence="1">Uncharacterized protein</fullName>
    </submittedName>
</protein>
<dbReference type="AlphaFoldDB" id="A0A6J8A6Z3"/>
<organism evidence="1 2">
    <name type="scientific">Mytilus coruscus</name>
    <name type="common">Sea mussel</name>
    <dbReference type="NCBI Taxonomy" id="42192"/>
    <lineage>
        <taxon>Eukaryota</taxon>
        <taxon>Metazoa</taxon>
        <taxon>Spiralia</taxon>
        <taxon>Lophotrochozoa</taxon>
        <taxon>Mollusca</taxon>
        <taxon>Bivalvia</taxon>
        <taxon>Autobranchia</taxon>
        <taxon>Pteriomorphia</taxon>
        <taxon>Mytilida</taxon>
        <taxon>Mytiloidea</taxon>
        <taxon>Mytilidae</taxon>
        <taxon>Mytilinae</taxon>
        <taxon>Mytilus</taxon>
    </lineage>
</organism>
<dbReference type="Gene3D" id="3.40.50.300">
    <property type="entry name" value="P-loop containing nucleotide triphosphate hydrolases"/>
    <property type="match status" value="1"/>
</dbReference>
<dbReference type="EMBL" id="CACVKT020000698">
    <property type="protein sequence ID" value="CAC5361826.1"/>
    <property type="molecule type" value="Genomic_DNA"/>
</dbReference>
<dbReference type="Proteomes" id="UP000507470">
    <property type="component" value="Unassembled WGS sequence"/>
</dbReference>
<dbReference type="SUPFAM" id="SSF52540">
    <property type="entry name" value="P-loop containing nucleoside triphosphate hydrolases"/>
    <property type="match status" value="1"/>
</dbReference>
<dbReference type="InterPro" id="IPR027417">
    <property type="entry name" value="P-loop_NTPase"/>
</dbReference>